<protein>
    <submittedName>
        <fullName evidence="3">HNH endonuclease</fullName>
    </submittedName>
</protein>
<evidence type="ECO:0000256" key="1">
    <source>
        <dbReference type="SAM" id="MobiDB-lite"/>
    </source>
</evidence>
<feature type="compositionally biased region" description="Basic residues" evidence="1">
    <location>
        <begin position="17"/>
        <end position="27"/>
    </location>
</feature>
<gene>
    <name evidence="3" type="ORF">V6257_01660</name>
</gene>
<keyword evidence="3" id="KW-0540">Nuclease</keyword>
<feature type="compositionally biased region" description="Polar residues" evidence="1">
    <location>
        <begin position="73"/>
        <end position="89"/>
    </location>
</feature>
<dbReference type="InterPro" id="IPR003615">
    <property type="entry name" value="HNH_nuc"/>
</dbReference>
<dbReference type="RefSeq" id="WP_341601300.1">
    <property type="nucleotide sequence ID" value="NZ_JBAKAW010000002.1"/>
</dbReference>
<dbReference type="Pfam" id="PF13391">
    <property type="entry name" value="HNH_2"/>
    <property type="match status" value="1"/>
</dbReference>
<evidence type="ECO:0000313" key="4">
    <source>
        <dbReference type="Proteomes" id="UP001371391"/>
    </source>
</evidence>
<dbReference type="Proteomes" id="UP001371391">
    <property type="component" value="Unassembled WGS sequence"/>
</dbReference>
<keyword evidence="4" id="KW-1185">Reference proteome</keyword>
<feature type="region of interest" description="Disordered" evidence="1">
    <location>
        <begin position="61"/>
        <end position="89"/>
    </location>
</feature>
<feature type="domain" description="HNH nuclease" evidence="2">
    <location>
        <begin position="341"/>
        <end position="389"/>
    </location>
</feature>
<comment type="caution">
    <text evidence="3">The sequence shown here is derived from an EMBL/GenBank/DDBJ whole genome shotgun (WGS) entry which is preliminary data.</text>
</comment>
<evidence type="ECO:0000259" key="2">
    <source>
        <dbReference type="Pfam" id="PF13391"/>
    </source>
</evidence>
<sequence length="440" mass="50395">MDKENLLSLGERNKIYKLTKKQRKRKSSQNAQSKSSVRRKIEQFEGRYKLKRNKGLEDNKEKVDVMSFRPEGASSSKAVGDNISDSQNRSESVEEVSALFVYEPDDLLDVDLQELKQIWNNRLELCGSIEVAAEVLALLEVDGGIVEHYRGWQHYIEHTELLALKDKLESKALLVGDEDELYSDTYIPLLQRKHSAAHEVKSNVSSQNNLSIYIQSLSDLEDRPPAEISSIWTKRPSSMASINIACEILALMRYQSGIDTVKKNFTTFRNHPAIEELKDELPEFVDLEHIKPLTSQQENNSWLTVEEMKKDSRESKFRAQKQRIGQGKFRELILSTYSFKCCITGCSEKILLEAAHIIPYMGIHSNTLDNGLCLRSDIHKLFDMFLLSISPTSNAIVISEEVQDDYYRSLNGKAVFSNGIMPSKDFIASHYRTFEKKKRN</sequence>
<dbReference type="GO" id="GO:0004519">
    <property type="term" value="F:endonuclease activity"/>
    <property type="evidence" value="ECO:0007669"/>
    <property type="project" value="UniProtKB-KW"/>
</dbReference>
<feature type="region of interest" description="Disordered" evidence="1">
    <location>
        <begin position="17"/>
        <end position="40"/>
    </location>
</feature>
<proteinExistence type="predicted"/>
<accession>A0ABU9GVW8</accession>
<evidence type="ECO:0000313" key="3">
    <source>
        <dbReference type="EMBL" id="MEL0653725.1"/>
    </source>
</evidence>
<dbReference type="EMBL" id="JBAKAW010000002">
    <property type="protein sequence ID" value="MEL0653725.1"/>
    <property type="molecule type" value="Genomic_DNA"/>
</dbReference>
<name>A0ABU9GVW8_9GAMM</name>
<keyword evidence="3" id="KW-0255">Endonuclease</keyword>
<reference evidence="3 4" key="1">
    <citation type="submission" date="2024-02" db="EMBL/GenBank/DDBJ databases">
        <title>Bacteria isolated from the canopy kelp, Nereocystis luetkeana.</title>
        <authorList>
            <person name="Pfister C.A."/>
            <person name="Younker I.T."/>
            <person name="Light S.H."/>
        </authorList>
    </citation>
    <scope>NUCLEOTIDE SEQUENCE [LARGE SCALE GENOMIC DNA]</scope>
    <source>
        <strain evidence="3 4">TI.1.03</strain>
    </source>
</reference>
<keyword evidence="3" id="KW-0378">Hydrolase</keyword>
<organism evidence="3 4">
    <name type="scientific">Pseudoalteromonas issachenkonii</name>
    <dbReference type="NCBI Taxonomy" id="152297"/>
    <lineage>
        <taxon>Bacteria</taxon>
        <taxon>Pseudomonadati</taxon>
        <taxon>Pseudomonadota</taxon>
        <taxon>Gammaproteobacteria</taxon>
        <taxon>Alteromonadales</taxon>
        <taxon>Pseudoalteromonadaceae</taxon>
        <taxon>Pseudoalteromonas</taxon>
    </lineage>
</organism>